<evidence type="ECO:0000256" key="6">
    <source>
        <dbReference type="ARBA" id="ARBA00022946"/>
    </source>
</evidence>
<evidence type="ECO:0000256" key="7">
    <source>
        <dbReference type="ARBA" id="ARBA00023235"/>
    </source>
</evidence>
<keyword evidence="5" id="KW-0934">Plastid</keyword>
<dbReference type="GO" id="GO:0009695">
    <property type="term" value="P:jasmonic acid biosynthetic process"/>
    <property type="evidence" value="ECO:0007669"/>
    <property type="project" value="InterPro"/>
</dbReference>
<evidence type="ECO:0000313" key="9">
    <source>
        <dbReference type="EMBL" id="CAH9094713.1"/>
    </source>
</evidence>
<dbReference type="PANTHER" id="PTHR31843:SF11">
    <property type="entry name" value="ALLENE OXIDE CYCLASE 4, CHLOROPLASTIC"/>
    <property type="match status" value="1"/>
</dbReference>
<keyword evidence="6" id="KW-0809">Transit peptide</keyword>
<proteinExistence type="inferred from homology"/>
<evidence type="ECO:0000256" key="5">
    <source>
        <dbReference type="ARBA" id="ARBA00022640"/>
    </source>
</evidence>
<evidence type="ECO:0000256" key="4">
    <source>
        <dbReference type="ARBA" id="ARBA00022528"/>
    </source>
</evidence>
<evidence type="ECO:0000256" key="2">
    <source>
        <dbReference type="ARBA" id="ARBA00007982"/>
    </source>
</evidence>
<accession>A0AAV0DBS9</accession>
<organism evidence="9 10">
    <name type="scientific">Cuscuta epithymum</name>
    <dbReference type="NCBI Taxonomy" id="186058"/>
    <lineage>
        <taxon>Eukaryota</taxon>
        <taxon>Viridiplantae</taxon>
        <taxon>Streptophyta</taxon>
        <taxon>Embryophyta</taxon>
        <taxon>Tracheophyta</taxon>
        <taxon>Spermatophyta</taxon>
        <taxon>Magnoliopsida</taxon>
        <taxon>eudicotyledons</taxon>
        <taxon>Gunneridae</taxon>
        <taxon>Pentapetalae</taxon>
        <taxon>asterids</taxon>
        <taxon>lamiids</taxon>
        <taxon>Solanales</taxon>
        <taxon>Convolvulaceae</taxon>
        <taxon>Cuscuteae</taxon>
        <taxon>Cuscuta</taxon>
        <taxon>Cuscuta subgen. Cuscuta</taxon>
    </lineage>
</organism>
<dbReference type="Gene3D" id="2.40.480.10">
    <property type="entry name" value="Allene oxide cyclase-like"/>
    <property type="match status" value="1"/>
</dbReference>
<dbReference type="InterPro" id="IPR044859">
    <property type="entry name" value="Allene_oxi_cyc_Dirigent"/>
</dbReference>
<keyword evidence="10" id="KW-1185">Reference proteome</keyword>
<dbReference type="Pfam" id="PF06351">
    <property type="entry name" value="Allene_ox_cyc"/>
    <property type="match status" value="1"/>
</dbReference>
<keyword evidence="4" id="KW-0150">Chloroplast</keyword>
<dbReference type="SUPFAM" id="SSF141493">
    <property type="entry name" value="Allene oxide cyclase-like"/>
    <property type="match status" value="1"/>
</dbReference>
<reference evidence="9" key="1">
    <citation type="submission" date="2022-07" db="EMBL/GenBank/DDBJ databases">
        <authorList>
            <person name="Macas J."/>
            <person name="Novak P."/>
            <person name="Neumann P."/>
        </authorList>
    </citation>
    <scope>NUCLEOTIDE SEQUENCE</scope>
</reference>
<dbReference type="GO" id="GO:0009507">
    <property type="term" value="C:chloroplast"/>
    <property type="evidence" value="ECO:0007669"/>
    <property type="project" value="UniProtKB-SubCell"/>
</dbReference>
<dbReference type="PANTHER" id="PTHR31843">
    <property type="entry name" value="ALLENE OXIDE CYCLASE 4, CHLOROPLASTIC"/>
    <property type="match status" value="1"/>
</dbReference>
<dbReference type="EMBL" id="CAMAPF010000082">
    <property type="protein sequence ID" value="CAH9094713.1"/>
    <property type="molecule type" value="Genomic_DNA"/>
</dbReference>
<dbReference type="EC" id="5.3.99.6" evidence="3"/>
<evidence type="ECO:0000256" key="1">
    <source>
        <dbReference type="ARBA" id="ARBA00004229"/>
    </source>
</evidence>
<keyword evidence="7" id="KW-0413">Isomerase</keyword>
<gene>
    <name evidence="9" type="ORF">CEPIT_LOCUS12975</name>
</gene>
<evidence type="ECO:0000256" key="3">
    <source>
        <dbReference type="ARBA" id="ARBA00012209"/>
    </source>
</evidence>
<name>A0AAV0DBS9_9ASTE</name>
<comment type="catalytic activity">
    <reaction evidence="8">
        <text>(9Z,13S,15Z)-12,13-epoxyoctadeca-9,11,15-trienoate = (9S,13S,15Z)-12-oxophyto-10,15-dienoate</text>
        <dbReference type="Rhea" id="RHEA:22592"/>
        <dbReference type="ChEBI" id="CHEBI:36438"/>
        <dbReference type="ChEBI" id="CHEBI:57411"/>
        <dbReference type="EC" id="5.3.99.6"/>
    </reaction>
</comment>
<evidence type="ECO:0000256" key="8">
    <source>
        <dbReference type="ARBA" id="ARBA00049891"/>
    </source>
</evidence>
<comment type="subcellular location">
    <subcellularLocation>
        <location evidence="1">Plastid</location>
        <location evidence="1">Chloroplast</location>
    </subcellularLocation>
</comment>
<dbReference type="InterPro" id="IPR009410">
    <property type="entry name" value="Allene_ox_cyc"/>
</dbReference>
<evidence type="ECO:0000313" key="10">
    <source>
        <dbReference type="Proteomes" id="UP001152523"/>
    </source>
</evidence>
<comment type="caution">
    <text evidence="9">The sequence shown here is derived from an EMBL/GenBank/DDBJ whole genome shotgun (WGS) entry which is preliminary data.</text>
</comment>
<comment type="similarity">
    <text evidence="2">Belongs to the allene oxide cyclase family.</text>
</comment>
<protein>
    <recommendedName>
        <fullName evidence="3">allene-oxide cyclase</fullName>
        <ecNumber evidence="3">5.3.99.6</ecNumber>
    </recommendedName>
</protein>
<dbReference type="AlphaFoldDB" id="A0AAV0DBS9"/>
<sequence length="248" mass="27296">MALASSHYPLLTIPSNSSGVKLPIFQPFATNRTVILRQLPNIITCRAIASAANTKGSLAFNRTQFRKSNLHSNGKVQEFSVYEIDENDRNSPAYLRLMFNKVNSLGDIVSFTNKLYSGDMQTRLGITNGICFVISHDEENNGDRYEAVFSFYFGDYGQISVQGPYLTYEDSYLAVTGGSGIFLGVTGKVKVEQLAFPSKRFYTFYLKGRVADLPSELCCTALPPFSTVEPTPAAIACEPGSTIPNFTD</sequence>
<dbReference type="Proteomes" id="UP001152523">
    <property type="component" value="Unassembled WGS sequence"/>
</dbReference>
<dbReference type="GO" id="GO:0046423">
    <property type="term" value="F:allene-oxide cyclase activity"/>
    <property type="evidence" value="ECO:0007669"/>
    <property type="project" value="UniProtKB-EC"/>
</dbReference>
<dbReference type="InterPro" id="IPR034871">
    <property type="entry name" value="Allene_oxi_cyc_sf"/>
</dbReference>